<dbReference type="EMBL" id="CAJVPP010003863">
    <property type="protein sequence ID" value="CAG8638875.1"/>
    <property type="molecule type" value="Genomic_DNA"/>
</dbReference>
<dbReference type="PANTHER" id="PTHR47643">
    <property type="entry name" value="TPR DOMAIN PROTEIN (AFU_ORTHOLOGUE AFUA_5G12710)"/>
    <property type="match status" value="1"/>
</dbReference>
<comment type="caution">
    <text evidence="3">The sequence shown here is derived from an EMBL/GenBank/DDBJ whole genome shotgun (WGS) entry which is preliminary data.</text>
</comment>
<protein>
    <submittedName>
        <fullName evidence="3">2525_t:CDS:1</fullName>
    </submittedName>
</protein>
<evidence type="ECO:0000259" key="2">
    <source>
        <dbReference type="PROSITE" id="PS50280"/>
    </source>
</evidence>
<dbReference type="Pfam" id="PF13414">
    <property type="entry name" value="TPR_11"/>
    <property type="match status" value="1"/>
</dbReference>
<dbReference type="InterPro" id="IPR011990">
    <property type="entry name" value="TPR-like_helical_dom_sf"/>
</dbReference>
<keyword evidence="1" id="KW-0802">TPR repeat</keyword>
<feature type="domain" description="SET" evidence="2">
    <location>
        <begin position="340"/>
        <end position="522"/>
    </location>
</feature>
<dbReference type="Gene3D" id="2.170.270.10">
    <property type="entry name" value="SET domain"/>
    <property type="match status" value="1"/>
</dbReference>
<sequence length="665" mass="76756">MLVNTIWRFIQFLRQKPNKTTHPTDELLKNIFSQINGILTQRKSKEYLIAEHERQLRIFSNKECHTITTSNLGHVRNFHDVKLRPKNRISISNLQLDKVHTGRFLLCQVISKCIKLNALTTLVEDPEGEVERICLYNWIHSSAIPAKGRLSTEQTSKFLPIGTKLAIKNPYYKIGLDLKTMIRFDNPSECTDLSESKEHNKTCKQTADDYRRRGNDYFESNNFKEAVDEYSNGIRLEPHNVTLIANRAEAYLRLNQFGNSLSDVENVLKRDPAHIKAGIRKCKALCGLKRYQGAIITIQDLHKRLPGNITLIKQLKHAKIDGNWICEHGPRLDHADYLNDDIEIRPVRGKGKGWFAKRDIPERTLLMVSKAFGIVYNNEASSILSIDFLNRTMSGPAQSELVNHIAHKLMAEPYLCRELYQLYGGPIEKLYEDSLLTVDIMKINRIISYNAFDPMDKWKFLKNIQDKDTLRNGTGAGLWILPSYFNHSCIDINVDRLCLGDLMFLRAWRPILKDEELNISYCCPKNSYEIRSKRLKNYDIDCQCRLCIKLDFVGSISLKLLKSLSFLEQSHCLMALNLILLSSKNLPNFVTRSNGNIYQSLSDMQEIYYLFKASGLPYPVNAPTFQISILHLKLCQLKEAEKWFDVAFKEITEPLKGKYKNNKVK</sequence>
<dbReference type="InterPro" id="IPR046341">
    <property type="entry name" value="SET_dom_sf"/>
</dbReference>
<dbReference type="SMART" id="SM00028">
    <property type="entry name" value="TPR"/>
    <property type="match status" value="2"/>
</dbReference>
<dbReference type="PROSITE" id="PS50005">
    <property type="entry name" value="TPR"/>
    <property type="match status" value="1"/>
</dbReference>
<dbReference type="Gene3D" id="1.25.40.10">
    <property type="entry name" value="Tetratricopeptide repeat domain"/>
    <property type="match status" value="1"/>
</dbReference>
<dbReference type="Pfam" id="PF00856">
    <property type="entry name" value="SET"/>
    <property type="match status" value="1"/>
</dbReference>
<feature type="repeat" description="TPR" evidence="1">
    <location>
        <begin position="207"/>
        <end position="240"/>
    </location>
</feature>
<organism evidence="3 4">
    <name type="scientific">Funneliformis mosseae</name>
    <name type="common">Endomycorrhizal fungus</name>
    <name type="synonym">Glomus mosseae</name>
    <dbReference type="NCBI Taxonomy" id="27381"/>
    <lineage>
        <taxon>Eukaryota</taxon>
        <taxon>Fungi</taxon>
        <taxon>Fungi incertae sedis</taxon>
        <taxon>Mucoromycota</taxon>
        <taxon>Glomeromycotina</taxon>
        <taxon>Glomeromycetes</taxon>
        <taxon>Glomerales</taxon>
        <taxon>Glomeraceae</taxon>
        <taxon>Funneliformis</taxon>
    </lineage>
</organism>
<evidence type="ECO:0000313" key="3">
    <source>
        <dbReference type="EMBL" id="CAG8638875.1"/>
    </source>
</evidence>
<evidence type="ECO:0000313" key="4">
    <source>
        <dbReference type="Proteomes" id="UP000789375"/>
    </source>
</evidence>
<dbReference type="InterPro" id="IPR053209">
    <property type="entry name" value="Gramillin-biosynth_MTr"/>
</dbReference>
<dbReference type="PROSITE" id="PS50280">
    <property type="entry name" value="SET"/>
    <property type="match status" value="1"/>
</dbReference>
<evidence type="ECO:0000256" key="1">
    <source>
        <dbReference type="PROSITE-ProRule" id="PRU00339"/>
    </source>
</evidence>
<dbReference type="PANTHER" id="PTHR47643:SF2">
    <property type="entry name" value="TPR DOMAIN PROTEIN (AFU_ORTHOLOGUE AFUA_5G12710)"/>
    <property type="match status" value="1"/>
</dbReference>
<dbReference type="InterPro" id="IPR001214">
    <property type="entry name" value="SET_dom"/>
</dbReference>
<dbReference type="SUPFAM" id="SSF48452">
    <property type="entry name" value="TPR-like"/>
    <property type="match status" value="1"/>
</dbReference>
<accession>A0A9N9GYE8</accession>
<proteinExistence type="predicted"/>
<keyword evidence="4" id="KW-1185">Reference proteome</keyword>
<dbReference type="Proteomes" id="UP000789375">
    <property type="component" value="Unassembled WGS sequence"/>
</dbReference>
<dbReference type="AlphaFoldDB" id="A0A9N9GYE8"/>
<name>A0A9N9GYE8_FUNMO</name>
<dbReference type="SUPFAM" id="SSF82199">
    <property type="entry name" value="SET domain"/>
    <property type="match status" value="1"/>
</dbReference>
<dbReference type="InterPro" id="IPR019734">
    <property type="entry name" value="TPR_rpt"/>
</dbReference>
<reference evidence="3" key="1">
    <citation type="submission" date="2021-06" db="EMBL/GenBank/DDBJ databases">
        <authorList>
            <person name="Kallberg Y."/>
            <person name="Tangrot J."/>
            <person name="Rosling A."/>
        </authorList>
    </citation>
    <scope>NUCLEOTIDE SEQUENCE</scope>
    <source>
        <strain evidence="3">87-6 pot B 2015</strain>
    </source>
</reference>
<gene>
    <name evidence="3" type="ORF">FMOSSE_LOCUS10881</name>
</gene>